<evidence type="ECO:0000313" key="2">
    <source>
        <dbReference type="Proteomes" id="UP000237105"/>
    </source>
</evidence>
<dbReference type="AlphaFoldDB" id="A0A2P5DCD7"/>
<evidence type="ECO:0000313" key="1">
    <source>
        <dbReference type="EMBL" id="PON70946.1"/>
    </source>
</evidence>
<name>A0A2P5DCD7_PARAD</name>
<keyword evidence="2" id="KW-1185">Reference proteome</keyword>
<reference evidence="2" key="1">
    <citation type="submission" date="2016-06" db="EMBL/GenBank/DDBJ databases">
        <title>Parallel loss of symbiosis genes in relatives of nitrogen-fixing non-legume Parasponia.</title>
        <authorList>
            <person name="Van Velzen R."/>
            <person name="Holmer R."/>
            <person name="Bu F."/>
            <person name="Rutten L."/>
            <person name="Van Zeijl A."/>
            <person name="Liu W."/>
            <person name="Santuari L."/>
            <person name="Cao Q."/>
            <person name="Sharma T."/>
            <person name="Shen D."/>
            <person name="Roswanjaya Y."/>
            <person name="Wardhani T."/>
            <person name="Kalhor M.S."/>
            <person name="Jansen J."/>
            <person name="Van den Hoogen J."/>
            <person name="Gungor B."/>
            <person name="Hartog M."/>
            <person name="Hontelez J."/>
            <person name="Verver J."/>
            <person name="Yang W.-C."/>
            <person name="Schijlen E."/>
            <person name="Repin R."/>
            <person name="Schilthuizen M."/>
            <person name="Schranz E."/>
            <person name="Heidstra R."/>
            <person name="Miyata K."/>
            <person name="Fedorova E."/>
            <person name="Kohlen W."/>
            <person name="Bisseling T."/>
            <person name="Smit S."/>
            <person name="Geurts R."/>
        </authorList>
    </citation>
    <scope>NUCLEOTIDE SEQUENCE [LARGE SCALE GENOMIC DNA]</scope>
    <source>
        <strain evidence="2">cv. WU1-14</strain>
    </source>
</reference>
<gene>
    <name evidence="1" type="ORF">PanWU01x14_076560</name>
</gene>
<proteinExistence type="predicted"/>
<accession>A0A2P5DCD7</accession>
<comment type="caution">
    <text evidence="1">The sequence shown here is derived from an EMBL/GenBank/DDBJ whole genome shotgun (WGS) entry which is preliminary data.</text>
</comment>
<protein>
    <submittedName>
        <fullName evidence="1">Uncharacterized protein</fullName>
    </submittedName>
</protein>
<organism evidence="1 2">
    <name type="scientific">Parasponia andersonii</name>
    <name type="common">Sponia andersonii</name>
    <dbReference type="NCBI Taxonomy" id="3476"/>
    <lineage>
        <taxon>Eukaryota</taxon>
        <taxon>Viridiplantae</taxon>
        <taxon>Streptophyta</taxon>
        <taxon>Embryophyta</taxon>
        <taxon>Tracheophyta</taxon>
        <taxon>Spermatophyta</taxon>
        <taxon>Magnoliopsida</taxon>
        <taxon>eudicotyledons</taxon>
        <taxon>Gunneridae</taxon>
        <taxon>Pentapetalae</taxon>
        <taxon>rosids</taxon>
        <taxon>fabids</taxon>
        <taxon>Rosales</taxon>
        <taxon>Cannabaceae</taxon>
        <taxon>Parasponia</taxon>
    </lineage>
</organism>
<dbReference type="Proteomes" id="UP000237105">
    <property type="component" value="Unassembled WGS sequence"/>
</dbReference>
<dbReference type="STRING" id="3476.A0A2P5DCD7"/>
<sequence length="137" mass="15591">MLEDYFSNIFASTYPSEDDLKVVTECISAKLSDQDKEMIERDFTADEVINALFSIGHNKASAPDGFHAVFFQDQWEVVGPIVARVCQGVLNKGKSVRAINKTNIVLIPKKNSHRWNDSVKAYDVYKDEYFTFKAVFL</sequence>
<dbReference type="OrthoDB" id="1436205at2759"/>
<dbReference type="EMBL" id="JXTB01000047">
    <property type="protein sequence ID" value="PON70946.1"/>
    <property type="molecule type" value="Genomic_DNA"/>
</dbReference>